<reference evidence="1 2" key="1">
    <citation type="submission" date="2019-03" db="EMBL/GenBank/DDBJ databases">
        <title>Single cell metagenomics reveals metabolic interactions within the superorganism composed of flagellate Streblomastix strix and complex community of Bacteroidetes bacteria on its surface.</title>
        <authorList>
            <person name="Treitli S.C."/>
            <person name="Kolisko M."/>
            <person name="Husnik F."/>
            <person name="Keeling P."/>
            <person name="Hampl V."/>
        </authorList>
    </citation>
    <scope>NUCLEOTIDE SEQUENCE [LARGE SCALE GENOMIC DNA]</scope>
    <source>
        <strain evidence="1">ST1C</strain>
    </source>
</reference>
<dbReference type="AlphaFoldDB" id="A0A5J4V786"/>
<comment type="caution">
    <text evidence="1">The sequence shown here is derived from an EMBL/GenBank/DDBJ whole genome shotgun (WGS) entry which is preliminary data.</text>
</comment>
<name>A0A5J4V786_9EUKA</name>
<dbReference type="EMBL" id="SNRW01008986">
    <property type="protein sequence ID" value="KAA6378686.1"/>
    <property type="molecule type" value="Genomic_DNA"/>
</dbReference>
<evidence type="ECO:0000313" key="1">
    <source>
        <dbReference type="EMBL" id="KAA6378686.1"/>
    </source>
</evidence>
<evidence type="ECO:0000313" key="2">
    <source>
        <dbReference type="Proteomes" id="UP000324800"/>
    </source>
</evidence>
<sequence>MRKNEAESVIVLPNWKRHIQDQLLNEIIVKEVVSGQAEEILEKGKTMIDLNLQFRPGKIKAIRLISTLNSKDPLSVGPKTQDLIMTSLTA</sequence>
<organism evidence="1 2">
    <name type="scientific">Streblomastix strix</name>
    <dbReference type="NCBI Taxonomy" id="222440"/>
    <lineage>
        <taxon>Eukaryota</taxon>
        <taxon>Metamonada</taxon>
        <taxon>Preaxostyla</taxon>
        <taxon>Oxymonadida</taxon>
        <taxon>Streblomastigidae</taxon>
        <taxon>Streblomastix</taxon>
    </lineage>
</organism>
<gene>
    <name evidence="1" type="ORF">EZS28_025789</name>
</gene>
<proteinExistence type="predicted"/>
<accession>A0A5J4V786</accession>
<dbReference type="Proteomes" id="UP000324800">
    <property type="component" value="Unassembled WGS sequence"/>
</dbReference>
<protein>
    <submittedName>
        <fullName evidence="1">Uncharacterized protein</fullName>
    </submittedName>
</protein>